<dbReference type="Pfam" id="PF03900">
    <property type="entry name" value="Porphobil_deamC"/>
    <property type="match status" value="1"/>
</dbReference>
<dbReference type="HAMAP" id="MF_00260">
    <property type="entry name" value="Porphobil_deam"/>
    <property type="match status" value="1"/>
</dbReference>
<dbReference type="SUPFAM" id="SSF54782">
    <property type="entry name" value="Porphobilinogen deaminase (hydroxymethylbilane synthase), C-terminal domain"/>
    <property type="match status" value="1"/>
</dbReference>
<dbReference type="InterPro" id="IPR022418">
    <property type="entry name" value="Porphobilinogen_deaminase_C"/>
</dbReference>
<evidence type="ECO:0000256" key="2">
    <source>
        <dbReference type="ARBA" id="ARBA00005638"/>
    </source>
</evidence>
<dbReference type="CDD" id="cd13645">
    <property type="entry name" value="PBP2_HuPBGD_like"/>
    <property type="match status" value="1"/>
</dbReference>
<keyword evidence="4" id="KW-0808">Transferase</keyword>
<dbReference type="Gene3D" id="3.30.160.40">
    <property type="entry name" value="Porphobilinogen deaminase, C-terminal domain"/>
    <property type="match status" value="1"/>
</dbReference>
<keyword evidence="9" id="KW-1185">Reference proteome</keyword>
<accession>A0AAV8VX58</accession>
<evidence type="ECO:0000313" key="8">
    <source>
        <dbReference type="EMBL" id="KAJ8918486.1"/>
    </source>
</evidence>
<dbReference type="Proteomes" id="UP001159042">
    <property type="component" value="Unassembled WGS sequence"/>
</dbReference>
<dbReference type="AlphaFoldDB" id="A0AAV8VX58"/>
<proteinExistence type="inferred from homology"/>
<dbReference type="FunFam" id="3.40.190.10:FF:000260">
    <property type="entry name" value="Porphobilinogen deaminase"/>
    <property type="match status" value="1"/>
</dbReference>
<dbReference type="EC" id="2.5.1.61" evidence="3"/>
<dbReference type="InterPro" id="IPR022417">
    <property type="entry name" value="Porphobilin_deaminase_N"/>
</dbReference>
<comment type="similarity">
    <text evidence="2">Belongs to the HMBS family.</text>
</comment>
<feature type="domain" description="Porphobilinogen deaminase C-terminal" evidence="7">
    <location>
        <begin position="231"/>
        <end position="286"/>
    </location>
</feature>
<feature type="domain" description="Porphobilinogen deaminase N-terminal" evidence="6">
    <location>
        <begin position="7"/>
        <end position="218"/>
    </location>
</feature>
<evidence type="ECO:0000256" key="1">
    <source>
        <dbReference type="ARBA" id="ARBA00001916"/>
    </source>
</evidence>
<organism evidence="8 9">
    <name type="scientific">Exocentrus adspersus</name>
    <dbReference type="NCBI Taxonomy" id="1586481"/>
    <lineage>
        <taxon>Eukaryota</taxon>
        <taxon>Metazoa</taxon>
        <taxon>Ecdysozoa</taxon>
        <taxon>Arthropoda</taxon>
        <taxon>Hexapoda</taxon>
        <taxon>Insecta</taxon>
        <taxon>Pterygota</taxon>
        <taxon>Neoptera</taxon>
        <taxon>Endopterygota</taxon>
        <taxon>Coleoptera</taxon>
        <taxon>Polyphaga</taxon>
        <taxon>Cucujiformia</taxon>
        <taxon>Chrysomeloidea</taxon>
        <taxon>Cerambycidae</taxon>
        <taxon>Lamiinae</taxon>
        <taxon>Acanthocinini</taxon>
        <taxon>Exocentrus</taxon>
    </lineage>
</organism>
<dbReference type="PRINTS" id="PR00151">
    <property type="entry name" value="PORPHBDMNASE"/>
</dbReference>
<evidence type="ECO:0000313" key="9">
    <source>
        <dbReference type="Proteomes" id="UP001159042"/>
    </source>
</evidence>
<dbReference type="InterPro" id="IPR036803">
    <property type="entry name" value="Porphobilinogen_deaminase_C_sf"/>
</dbReference>
<dbReference type="GO" id="GO:0004418">
    <property type="term" value="F:hydroxymethylbilane synthase activity"/>
    <property type="evidence" value="ECO:0007669"/>
    <property type="project" value="UniProtKB-EC"/>
</dbReference>
<dbReference type="Pfam" id="PF01379">
    <property type="entry name" value="Porphobil_deam"/>
    <property type="match status" value="1"/>
</dbReference>
<dbReference type="PANTHER" id="PTHR11557:SF0">
    <property type="entry name" value="PORPHOBILINOGEN DEAMINASE"/>
    <property type="match status" value="1"/>
</dbReference>
<name>A0AAV8VX58_9CUCU</name>
<evidence type="ECO:0000259" key="7">
    <source>
        <dbReference type="Pfam" id="PF03900"/>
    </source>
</evidence>
<dbReference type="Gene3D" id="3.40.190.10">
    <property type="entry name" value="Periplasmic binding protein-like II"/>
    <property type="match status" value="2"/>
</dbReference>
<keyword evidence="5" id="KW-0627">Porphyrin biosynthesis</keyword>
<reference evidence="8 9" key="1">
    <citation type="journal article" date="2023" name="Insect Mol. Biol.">
        <title>Genome sequencing provides insights into the evolution of gene families encoding plant cell wall-degrading enzymes in longhorned beetles.</title>
        <authorList>
            <person name="Shin N.R."/>
            <person name="Okamura Y."/>
            <person name="Kirsch R."/>
            <person name="Pauchet Y."/>
        </authorList>
    </citation>
    <scope>NUCLEOTIDE SEQUENCE [LARGE SCALE GENOMIC DNA]</scope>
    <source>
        <strain evidence="8">EAD_L_NR</strain>
    </source>
</reference>
<dbReference type="SUPFAM" id="SSF53850">
    <property type="entry name" value="Periplasmic binding protein-like II"/>
    <property type="match status" value="1"/>
</dbReference>
<dbReference type="GO" id="GO:0005737">
    <property type="term" value="C:cytoplasm"/>
    <property type="evidence" value="ECO:0007669"/>
    <property type="project" value="TreeGrafter"/>
</dbReference>
<dbReference type="GO" id="GO:0006783">
    <property type="term" value="P:heme biosynthetic process"/>
    <property type="evidence" value="ECO:0007669"/>
    <property type="project" value="TreeGrafter"/>
</dbReference>
<dbReference type="FunFam" id="3.40.190.10:FF:000005">
    <property type="entry name" value="Porphobilinogen deaminase"/>
    <property type="match status" value="1"/>
</dbReference>
<evidence type="ECO:0000256" key="5">
    <source>
        <dbReference type="ARBA" id="ARBA00023244"/>
    </source>
</evidence>
<protein>
    <recommendedName>
        <fullName evidence="3">hydroxymethylbilane synthase</fullName>
        <ecNumber evidence="3">2.5.1.61</ecNumber>
    </recommendedName>
</protein>
<evidence type="ECO:0000259" key="6">
    <source>
        <dbReference type="Pfam" id="PF01379"/>
    </source>
</evidence>
<dbReference type="EMBL" id="JANEYG010000026">
    <property type="protein sequence ID" value="KAJ8918486.1"/>
    <property type="molecule type" value="Genomic_DNA"/>
</dbReference>
<dbReference type="InterPro" id="IPR000860">
    <property type="entry name" value="HemC"/>
</dbReference>
<evidence type="ECO:0000256" key="3">
    <source>
        <dbReference type="ARBA" id="ARBA00012655"/>
    </source>
</evidence>
<sequence>MSGDHKIRVGSRKSELALIQTRHVISLLKELHPGKEFEIVTMTTLGDQILDISLPKIGEKSLFTKELEIALVTGGVDFVVHSLKDLPTSLPEGMAIGAVLPREDPRDALVLQKDLNGYSLETLPSGSIIGTSSLRRTAQLAQKYPHLKVENIRGNLNTRLKKLDDLGKYQAIVLAAAGLKRIGWQKRISKILEPDELLYAVGQGALAVECRANDDEIIKLLEPLYDMQTALRVLAERSYLKTLGGGCSAPVAISSDLKIEKSNEIKLTLSGAVWSLDGKEEIKGVEQENIVVRSGLRCATCPYNDKKYVEDIESLNDCGKCPISPTKEPSTKKQKLDDLPRNILAEDPHEKCPIQIPIGADFMGKCPYLEGILSSGSTSKCPVSGSVANTIIDSDYLQCPFLKDAGKSFQLDSTTIEGLTSISSDIKLFCGLLPHKDATIQGMENAKKLGEKLAHSLISEGALEIMSKAQAIIHSTSNTIISSN</sequence>
<comment type="caution">
    <text evidence="8">The sequence shown here is derived from an EMBL/GenBank/DDBJ whole genome shotgun (WGS) entry which is preliminary data.</text>
</comment>
<gene>
    <name evidence="8" type="ORF">NQ315_008183</name>
</gene>
<dbReference type="PANTHER" id="PTHR11557">
    <property type="entry name" value="PORPHOBILINOGEN DEAMINASE"/>
    <property type="match status" value="1"/>
</dbReference>
<dbReference type="NCBIfam" id="TIGR00212">
    <property type="entry name" value="hemC"/>
    <property type="match status" value="1"/>
</dbReference>
<comment type="cofactor">
    <cofactor evidence="1">
        <name>dipyrromethane</name>
        <dbReference type="ChEBI" id="CHEBI:60342"/>
    </cofactor>
</comment>
<evidence type="ECO:0000256" key="4">
    <source>
        <dbReference type="ARBA" id="ARBA00022679"/>
    </source>
</evidence>